<name>A0AAF3F8J9_9BILA</name>
<organism evidence="1 2">
    <name type="scientific">Mesorhabditis belari</name>
    <dbReference type="NCBI Taxonomy" id="2138241"/>
    <lineage>
        <taxon>Eukaryota</taxon>
        <taxon>Metazoa</taxon>
        <taxon>Ecdysozoa</taxon>
        <taxon>Nematoda</taxon>
        <taxon>Chromadorea</taxon>
        <taxon>Rhabditida</taxon>
        <taxon>Rhabditina</taxon>
        <taxon>Rhabditomorpha</taxon>
        <taxon>Rhabditoidea</taxon>
        <taxon>Rhabditidae</taxon>
        <taxon>Mesorhabditinae</taxon>
        <taxon>Mesorhabditis</taxon>
    </lineage>
</organism>
<evidence type="ECO:0000313" key="2">
    <source>
        <dbReference type="WBParaSite" id="MBELARI_LOCUS3212"/>
    </source>
</evidence>
<accession>A0AAF3F8J9</accession>
<reference evidence="2" key="1">
    <citation type="submission" date="2024-02" db="UniProtKB">
        <authorList>
            <consortium name="WormBaseParasite"/>
        </authorList>
    </citation>
    <scope>IDENTIFICATION</scope>
</reference>
<keyword evidence="1" id="KW-1185">Reference proteome</keyword>
<protein>
    <submittedName>
        <fullName evidence="2">Uncharacterized protein</fullName>
    </submittedName>
</protein>
<proteinExistence type="predicted"/>
<dbReference type="Proteomes" id="UP000887575">
    <property type="component" value="Unassembled WGS sequence"/>
</dbReference>
<dbReference type="AlphaFoldDB" id="A0AAF3F8J9"/>
<dbReference type="WBParaSite" id="MBELARI_LOCUS3212">
    <property type="protein sequence ID" value="MBELARI_LOCUS3212"/>
    <property type="gene ID" value="MBELARI_LOCUS3212"/>
</dbReference>
<sequence length="484" mass="55352">MGERPSDPTRKPRILMIPLGIFYGPKESCLLFSESITCRSETLYSTFAGGEPGYALNEEHHLATEQAGTFKAYITSTAGTIFTKSECSFCLMYETRILANVFLEEHLDINEYSIWTPPFYPWIHDLPEKINNQDVRYPFEEDGVFQVDYKHLAYLRKFRPPFTLEVKRAHPAVSVTAYLATDCYNGIMTFGPINVTSGSVYKFEMLCIFVEFPPTFPADKSTGFLMILREESRIFTLDPATPSFAIHGARLAEFNKVYIRTEELVTFLVTYTQYGGGKPVENTNSCLSEFPFLINQDTQKFLSAVEIPFTSVISGGQEWSHFITTQFKNEALAQLEFRDFPCQEANVSDYAIGVRVEKWVHDTKDFLLIPGIKNEPKQPYEFYILVKESTIATIVPHPEDYKTTISSLSPFVTLRIFGVDASESCSMIRANEFYKENNYMLVDRLSVWTPAYHPWLLDEQDKMNYMRTESGFSIEGEPANSVKI</sequence>
<evidence type="ECO:0000313" key="1">
    <source>
        <dbReference type="Proteomes" id="UP000887575"/>
    </source>
</evidence>